<dbReference type="RefSeq" id="WP_066094734.1">
    <property type="nucleotide sequence ID" value="NZ_CP017476.1"/>
</dbReference>
<sequence length="269" mass="29609">MSAASTFTQSINLPTMPEVAHELIQSLNDEDVPVAPVRNAIAKDPALTVKLLRLANSARYGVSKEVSSVDDAMMVVGMSQVRTLALSSCLSDAFPVVAGLNSKDFWSESQACAGYAQWLATRVGSDPQQAWLTGFMVRLGELVIVDKAPEALPEIERTPHFPGARWQREAAHLGFTEGQITAEMARRWNFPAVISDALESSADPLAKRPFCRLGAVLHLAELMCLLKEEDNPDLKEVPQELLTALHIEREWLREQLPKAREFAQAAVLH</sequence>
<dbReference type="STRING" id="1763535.LPB072_09655"/>
<reference evidence="2 5" key="2">
    <citation type="submission" date="2016-10" db="EMBL/GenBank/DDBJ databases">
        <title>Hydorgenophaga sp. LPB0072 isolated from gastropod.</title>
        <authorList>
            <person name="Kim E."/>
            <person name="Yi H."/>
        </authorList>
    </citation>
    <scope>NUCLEOTIDE SEQUENCE [LARGE SCALE GENOMIC DNA]</scope>
    <source>
        <strain evidence="2 5">LPB0072</strain>
    </source>
</reference>
<dbReference type="EMBL" id="LVWD01000034">
    <property type="protein sequence ID" value="OAD40259.1"/>
    <property type="molecule type" value="Genomic_DNA"/>
</dbReference>
<dbReference type="Proteomes" id="UP000185657">
    <property type="component" value="Unassembled WGS sequence"/>
</dbReference>
<gene>
    <name evidence="2" type="ORF">LPB072_09655</name>
    <name evidence="3" type="ORF">LPB72_19155</name>
</gene>
<evidence type="ECO:0000259" key="1">
    <source>
        <dbReference type="PROSITE" id="PS51833"/>
    </source>
</evidence>
<dbReference type="SUPFAM" id="SSF109604">
    <property type="entry name" value="HD-domain/PDEase-like"/>
    <property type="match status" value="1"/>
</dbReference>
<evidence type="ECO:0000313" key="2">
    <source>
        <dbReference type="EMBL" id="AOW13074.1"/>
    </source>
</evidence>
<dbReference type="GO" id="GO:0016301">
    <property type="term" value="F:kinase activity"/>
    <property type="evidence" value="ECO:0007669"/>
    <property type="project" value="UniProtKB-KW"/>
</dbReference>
<keyword evidence="4" id="KW-1185">Reference proteome</keyword>
<evidence type="ECO:0000313" key="4">
    <source>
        <dbReference type="Proteomes" id="UP000185657"/>
    </source>
</evidence>
<dbReference type="PANTHER" id="PTHR33525">
    <property type="match status" value="1"/>
</dbReference>
<dbReference type="InterPro" id="IPR013976">
    <property type="entry name" value="HDOD"/>
</dbReference>
<dbReference type="Gene3D" id="1.10.3210.10">
    <property type="entry name" value="Hypothetical protein af1432"/>
    <property type="match status" value="1"/>
</dbReference>
<feature type="domain" description="HDOD" evidence="1">
    <location>
        <begin position="13"/>
        <end position="204"/>
    </location>
</feature>
<keyword evidence="2" id="KW-0808">Transferase</keyword>
<evidence type="ECO:0000313" key="3">
    <source>
        <dbReference type="EMBL" id="OAD40259.1"/>
    </source>
</evidence>
<accession>A0A167H4E7</accession>
<evidence type="ECO:0000313" key="5">
    <source>
        <dbReference type="Proteomes" id="UP000185680"/>
    </source>
</evidence>
<dbReference type="OrthoDB" id="9770715at2"/>
<dbReference type="Proteomes" id="UP000185680">
    <property type="component" value="Chromosome"/>
</dbReference>
<dbReference type="PANTHER" id="PTHR33525:SF4">
    <property type="entry name" value="CYCLIC DI-GMP PHOSPHODIESTERASE CDGJ"/>
    <property type="match status" value="1"/>
</dbReference>
<dbReference type="Pfam" id="PF08668">
    <property type="entry name" value="HDOD"/>
    <property type="match status" value="1"/>
</dbReference>
<organism evidence="2 5">
    <name type="scientific">Hydrogenophaga crassostreae</name>
    <dbReference type="NCBI Taxonomy" id="1763535"/>
    <lineage>
        <taxon>Bacteria</taxon>
        <taxon>Pseudomonadati</taxon>
        <taxon>Pseudomonadota</taxon>
        <taxon>Betaproteobacteria</taxon>
        <taxon>Burkholderiales</taxon>
        <taxon>Comamonadaceae</taxon>
        <taxon>Hydrogenophaga</taxon>
    </lineage>
</organism>
<reference evidence="3 4" key="1">
    <citation type="submission" date="2016-02" db="EMBL/GenBank/DDBJ databases">
        <title>Draft genome sequence of Hydrogenophaga sp. LPB0072.</title>
        <authorList>
            <person name="Shin S.-K."/>
            <person name="Yi H."/>
        </authorList>
    </citation>
    <scope>NUCLEOTIDE SEQUENCE [LARGE SCALE GENOMIC DNA]</scope>
    <source>
        <strain evidence="3 4">LPB0072</strain>
    </source>
</reference>
<dbReference type="AlphaFoldDB" id="A0A167H4E7"/>
<dbReference type="PROSITE" id="PS51833">
    <property type="entry name" value="HDOD"/>
    <property type="match status" value="1"/>
</dbReference>
<keyword evidence="2" id="KW-0418">Kinase</keyword>
<dbReference type="InterPro" id="IPR052340">
    <property type="entry name" value="RNase_Y/CdgJ"/>
</dbReference>
<protein>
    <submittedName>
        <fullName evidence="2">Histidine kinase</fullName>
    </submittedName>
</protein>
<proteinExistence type="predicted"/>
<dbReference type="EMBL" id="CP017476">
    <property type="protein sequence ID" value="AOW13074.1"/>
    <property type="molecule type" value="Genomic_DNA"/>
</dbReference>
<name>A0A167H4E7_9BURK</name>
<dbReference type="KEGG" id="hyl:LPB072_09655"/>